<organism evidence="1">
    <name type="scientific">Rhizophora mucronata</name>
    <name type="common">Asiatic mangrove</name>
    <dbReference type="NCBI Taxonomy" id="61149"/>
    <lineage>
        <taxon>Eukaryota</taxon>
        <taxon>Viridiplantae</taxon>
        <taxon>Streptophyta</taxon>
        <taxon>Embryophyta</taxon>
        <taxon>Tracheophyta</taxon>
        <taxon>Spermatophyta</taxon>
        <taxon>Magnoliopsida</taxon>
        <taxon>eudicotyledons</taxon>
        <taxon>Gunneridae</taxon>
        <taxon>Pentapetalae</taxon>
        <taxon>rosids</taxon>
        <taxon>fabids</taxon>
        <taxon>Malpighiales</taxon>
        <taxon>Rhizophoraceae</taxon>
        <taxon>Rhizophora</taxon>
    </lineage>
</organism>
<dbReference type="AlphaFoldDB" id="A0A2P2MNM9"/>
<protein>
    <submittedName>
        <fullName evidence="1">Uncharacterized protein</fullName>
    </submittedName>
</protein>
<dbReference type="EMBL" id="GGEC01051323">
    <property type="protein sequence ID" value="MBX31807.1"/>
    <property type="molecule type" value="Transcribed_RNA"/>
</dbReference>
<sequence length="52" mass="6189">MHRISNKDLSLFTENEKKKNGMIKASRMDNYNFYILLQYTQTHGQLPAEEIK</sequence>
<evidence type="ECO:0000313" key="1">
    <source>
        <dbReference type="EMBL" id="MBX31807.1"/>
    </source>
</evidence>
<name>A0A2P2MNM9_RHIMU</name>
<proteinExistence type="predicted"/>
<reference evidence="1" key="1">
    <citation type="submission" date="2018-02" db="EMBL/GenBank/DDBJ databases">
        <title>Rhizophora mucronata_Transcriptome.</title>
        <authorList>
            <person name="Meera S.P."/>
            <person name="Sreeshan A."/>
            <person name="Augustine A."/>
        </authorList>
    </citation>
    <scope>NUCLEOTIDE SEQUENCE</scope>
    <source>
        <tissue evidence="1">Leaf</tissue>
    </source>
</reference>
<accession>A0A2P2MNM9</accession>